<reference evidence="1" key="1">
    <citation type="journal article" date="2023" name="Front. Microbiol.">
        <title>Phylogeography and host specificity of Pasteurellaceae pathogenic to sea-farmed fish in the north-east Atlantic.</title>
        <authorList>
            <person name="Gulla S."/>
            <person name="Colquhoun D.J."/>
            <person name="Olsen A.B."/>
            <person name="Spilsberg B."/>
            <person name="Lagesen K."/>
            <person name="Aakesson C.P."/>
            <person name="Strom S."/>
            <person name="Manji F."/>
            <person name="Birkbeck T.H."/>
            <person name="Nilsen H.K."/>
        </authorList>
    </citation>
    <scope>NUCLEOTIDE SEQUENCE</scope>
    <source>
        <strain evidence="1">VIB1234</strain>
    </source>
</reference>
<sequence>MLRYLNDFNLDKFYDLGGLYLDRDRLEYFLKYSLKNKAQSEPSQQLQCSGQPRQERLSEANRVIFSLACYKVFGSEDLTGYSTNKIKDIINAELMKIGCKEVSYNTIDNLIKNNPSSIKFPAKK</sequence>
<dbReference type="RefSeq" id="WP_211598209.1">
    <property type="nucleotide sequence ID" value="NZ_JAGRQI010000012.1"/>
</dbReference>
<evidence type="ECO:0000313" key="2">
    <source>
        <dbReference type="Proteomes" id="UP001230466"/>
    </source>
</evidence>
<evidence type="ECO:0000313" key="1">
    <source>
        <dbReference type="EMBL" id="MDP8186914.1"/>
    </source>
</evidence>
<dbReference type="Proteomes" id="UP001230466">
    <property type="component" value="Unassembled WGS sequence"/>
</dbReference>
<dbReference type="AlphaFoldDB" id="A0AAW8CPG8"/>
<accession>A0AAW8CPG8</accession>
<dbReference type="EMBL" id="JASAYJ010000006">
    <property type="protein sequence ID" value="MDP8186914.1"/>
    <property type="molecule type" value="Genomic_DNA"/>
</dbReference>
<comment type="caution">
    <text evidence="1">The sequence shown here is derived from an EMBL/GenBank/DDBJ whole genome shotgun (WGS) entry which is preliminary data.</text>
</comment>
<gene>
    <name evidence="1" type="ORF">QJU78_03850</name>
</gene>
<name>A0AAW8CPG8_9PAST</name>
<proteinExistence type="predicted"/>
<protein>
    <submittedName>
        <fullName evidence="1">Uncharacterized protein</fullName>
    </submittedName>
</protein>
<organism evidence="1 2">
    <name type="scientific">Pasteurella atlantica</name>
    <dbReference type="NCBI Taxonomy" id="2827233"/>
    <lineage>
        <taxon>Bacteria</taxon>
        <taxon>Pseudomonadati</taxon>
        <taxon>Pseudomonadota</taxon>
        <taxon>Gammaproteobacteria</taxon>
        <taxon>Pasteurellales</taxon>
        <taxon>Pasteurellaceae</taxon>
        <taxon>Pasteurella</taxon>
    </lineage>
</organism>